<evidence type="ECO:0000256" key="4">
    <source>
        <dbReference type="RuleBase" id="RU003818"/>
    </source>
</evidence>
<evidence type="ECO:0000256" key="1">
    <source>
        <dbReference type="ARBA" id="ARBA00006686"/>
    </source>
</evidence>
<feature type="compositionally biased region" description="Low complexity" evidence="5">
    <location>
        <begin position="289"/>
        <end position="303"/>
    </location>
</feature>
<accession>A0A147BQ95</accession>
<dbReference type="PANTHER" id="PTHR11633:SF1">
    <property type="entry name" value="LD28763P"/>
    <property type="match status" value="1"/>
</dbReference>
<feature type="compositionally biased region" description="Polar residues" evidence="5">
    <location>
        <begin position="307"/>
        <end position="316"/>
    </location>
</feature>
<dbReference type="InterPro" id="IPR000072">
    <property type="entry name" value="PDGF/VEGF_dom"/>
</dbReference>
<dbReference type="GO" id="GO:0008284">
    <property type="term" value="P:positive regulation of cell population proliferation"/>
    <property type="evidence" value="ECO:0007669"/>
    <property type="project" value="TreeGrafter"/>
</dbReference>
<reference evidence="7" key="1">
    <citation type="journal article" date="2018" name="PLoS Negl. Trop. Dis.">
        <title>Sialome diversity of ticks revealed by RNAseq of single tick salivary glands.</title>
        <authorList>
            <person name="Perner J."/>
            <person name="Kropackova S."/>
            <person name="Kopacek P."/>
            <person name="Ribeiro J.M."/>
        </authorList>
    </citation>
    <scope>NUCLEOTIDE SEQUENCE</scope>
    <source>
        <strain evidence="7">Siblings of single egg batch collected in Ceske Budejovice</strain>
        <tissue evidence="7">Salivary glands</tissue>
    </source>
</reference>
<dbReference type="InterPro" id="IPR029034">
    <property type="entry name" value="Cystine-knot_cytokine"/>
</dbReference>
<dbReference type="GO" id="GO:0005615">
    <property type="term" value="C:extracellular space"/>
    <property type="evidence" value="ECO:0007669"/>
    <property type="project" value="TreeGrafter"/>
</dbReference>
<dbReference type="AlphaFoldDB" id="A0A147BQ95"/>
<organism evidence="7">
    <name type="scientific">Ixodes ricinus</name>
    <name type="common">Common tick</name>
    <name type="synonym">Acarus ricinus</name>
    <dbReference type="NCBI Taxonomy" id="34613"/>
    <lineage>
        <taxon>Eukaryota</taxon>
        <taxon>Metazoa</taxon>
        <taxon>Ecdysozoa</taxon>
        <taxon>Arthropoda</taxon>
        <taxon>Chelicerata</taxon>
        <taxon>Arachnida</taxon>
        <taxon>Acari</taxon>
        <taxon>Parasitiformes</taxon>
        <taxon>Ixodida</taxon>
        <taxon>Ixodoidea</taxon>
        <taxon>Ixodidae</taxon>
        <taxon>Ixodinae</taxon>
        <taxon>Ixodes</taxon>
    </lineage>
</organism>
<comment type="similarity">
    <text evidence="1 4">Belongs to the PDGF/VEGF growth factor family.</text>
</comment>
<dbReference type="GO" id="GO:0070851">
    <property type="term" value="F:growth factor receptor binding"/>
    <property type="evidence" value="ECO:0007669"/>
    <property type="project" value="TreeGrafter"/>
</dbReference>
<dbReference type="PANTHER" id="PTHR11633">
    <property type="entry name" value="PLATELET-DERIVED GROWTH FACTOR"/>
    <property type="match status" value="1"/>
</dbReference>
<dbReference type="EMBL" id="GEGO01002471">
    <property type="protein sequence ID" value="JAR92933.1"/>
    <property type="molecule type" value="Transcribed_RNA"/>
</dbReference>
<dbReference type="Gene3D" id="2.10.90.10">
    <property type="entry name" value="Cystine-knot cytokines"/>
    <property type="match status" value="1"/>
</dbReference>
<sequence length="316" mass="35137">MRNVRNLTDFVSQFLEGYQDVSMDGFGESPSILGKKGPSGAAAVPNPEPGTCIPSKQLVEFPKPTDPTVILWPPCTRVPRCGGCCPSSILKCAPTKATNVTFKVIRAQYPEQGASKFNFMGHEIVTLERHDKCGCECKEKPSDCNAMQDYQECRCICRNANQMALCTDPGVFWDHRECRCKCKDYAECSTGFYYNVRSCKCEQLSRSRIGSRSLPLPKLYAPYTDNRENQQSRNYRNLDILAPADDYSRSYDNSHFTTAKRDTSASALRARTETSLPPAATSRTYLPTSLTSSRNESYSSSLLATPQAAQASRSRS</sequence>
<evidence type="ECO:0000259" key="6">
    <source>
        <dbReference type="PROSITE" id="PS50278"/>
    </source>
</evidence>
<evidence type="ECO:0000256" key="3">
    <source>
        <dbReference type="ARBA" id="ARBA00023246"/>
    </source>
</evidence>
<protein>
    <submittedName>
        <fullName evidence="7">Putative platelet-derived growth factor subunit a isoform x1</fullName>
    </submittedName>
</protein>
<keyword evidence="3" id="KW-0497">Mitogen</keyword>
<feature type="domain" description="Platelet-derived growth factor (PDGF) family profile" evidence="6">
    <location>
        <begin position="60"/>
        <end position="140"/>
    </location>
</feature>
<name>A0A147BQ95_IXORI</name>
<evidence type="ECO:0000256" key="2">
    <source>
        <dbReference type="ARBA" id="ARBA00023030"/>
    </source>
</evidence>
<dbReference type="GO" id="GO:0051781">
    <property type="term" value="P:positive regulation of cell division"/>
    <property type="evidence" value="ECO:0007669"/>
    <property type="project" value="UniProtKB-KW"/>
</dbReference>
<dbReference type="GO" id="GO:0008083">
    <property type="term" value="F:growth factor activity"/>
    <property type="evidence" value="ECO:0007669"/>
    <property type="project" value="UniProtKB-KW"/>
</dbReference>
<evidence type="ECO:0000256" key="5">
    <source>
        <dbReference type="SAM" id="MobiDB-lite"/>
    </source>
</evidence>
<keyword evidence="2 4" id="KW-0339">Growth factor</keyword>
<dbReference type="SUPFAM" id="SSF57501">
    <property type="entry name" value="Cystine-knot cytokines"/>
    <property type="match status" value="1"/>
</dbReference>
<dbReference type="SMART" id="SM00141">
    <property type="entry name" value="PDGF"/>
    <property type="match status" value="1"/>
</dbReference>
<evidence type="ECO:0000313" key="7">
    <source>
        <dbReference type="EMBL" id="JAR92933.1"/>
    </source>
</evidence>
<dbReference type="PROSITE" id="PS50278">
    <property type="entry name" value="PDGF_2"/>
    <property type="match status" value="1"/>
</dbReference>
<proteinExistence type="inferred from homology"/>
<feature type="region of interest" description="Disordered" evidence="5">
    <location>
        <begin position="262"/>
        <end position="316"/>
    </location>
</feature>
<dbReference type="GO" id="GO:0016020">
    <property type="term" value="C:membrane"/>
    <property type="evidence" value="ECO:0007669"/>
    <property type="project" value="InterPro"/>
</dbReference>
<dbReference type="Pfam" id="PF00341">
    <property type="entry name" value="PDGF"/>
    <property type="match status" value="1"/>
</dbReference>